<dbReference type="Gene3D" id="1.10.530.10">
    <property type="match status" value="1"/>
</dbReference>
<evidence type="ECO:0000313" key="4">
    <source>
        <dbReference type="EMBL" id="MFC7062983.1"/>
    </source>
</evidence>
<dbReference type="Proteomes" id="UP001596410">
    <property type="component" value="Unassembled WGS sequence"/>
</dbReference>
<feature type="domain" description="SLH" evidence="3">
    <location>
        <begin position="147"/>
        <end position="214"/>
    </location>
</feature>
<feature type="signal peptide" evidence="2">
    <location>
        <begin position="1"/>
        <end position="24"/>
    </location>
</feature>
<name>A0ABW2ELB1_9BACI</name>
<dbReference type="PANTHER" id="PTHR43308">
    <property type="entry name" value="OUTER MEMBRANE PROTEIN ALPHA-RELATED"/>
    <property type="match status" value="1"/>
</dbReference>
<protein>
    <submittedName>
        <fullName evidence="4">S-layer homology domain-containing protein</fullName>
    </submittedName>
</protein>
<gene>
    <name evidence="4" type="ORF">ACFQIC_14210</name>
</gene>
<dbReference type="PANTHER" id="PTHR43308:SF5">
    <property type="entry name" value="S-LAYER PROTEIN _ PEPTIDOGLYCAN ENDO-BETA-N-ACETYLGLUCOSAMINIDASE"/>
    <property type="match status" value="1"/>
</dbReference>
<accession>A0ABW2ELB1</accession>
<keyword evidence="5" id="KW-1185">Reference proteome</keyword>
<feature type="domain" description="SLH" evidence="3">
    <location>
        <begin position="20"/>
        <end position="83"/>
    </location>
</feature>
<evidence type="ECO:0000256" key="1">
    <source>
        <dbReference type="ARBA" id="ARBA00022729"/>
    </source>
</evidence>
<proteinExistence type="predicted"/>
<dbReference type="EMBL" id="JBHSZV010000035">
    <property type="protein sequence ID" value="MFC7062983.1"/>
    <property type="molecule type" value="Genomic_DNA"/>
</dbReference>
<evidence type="ECO:0000313" key="5">
    <source>
        <dbReference type="Proteomes" id="UP001596410"/>
    </source>
</evidence>
<dbReference type="InterPro" id="IPR002901">
    <property type="entry name" value="MGlyc_endo_b_GlcNAc-like_dom"/>
</dbReference>
<feature type="chain" id="PRO_5045142751" evidence="2">
    <location>
        <begin position="25"/>
        <end position="637"/>
    </location>
</feature>
<dbReference type="Pfam" id="PF00395">
    <property type="entry name" value="SLH"/>
    <property type="match status" value="3"/>
</dbReference>
<reference evidence="5" key="1">
    <citation type="journal article" date="2019" name="Int. J. Syst. Evol. Microbiol.">
        <title>The Global Catalogue of Microorganisms (GCM) 10K type strain sequencing project: providing services to taxonomists for standard genome sequencing and annotation.</title>
        <authorList>
            <consortium name="The Broad Institute Genomics Platform"/>
            <consortium name="The Broad Institute Genome Sequencing Center for Infectious Disease"/>
            <person name="Wu L."/>
            <person name="Ma J."/>
        </authorList>
    </citation>
    <scope>NUCLEOTIDE SEQUENCE [LARGE SCALE GENOMIC DNA]</scope>
    <source>
        <strain evidence="5">CGMCC 4.1621</strain>
    </source>
</reference>
<sequence>MKNIMLTLLGFSLIFSLFTPVASAEDDITGTDFEEEMKSLIEKEIMEGYDDGTYKPKNSVTRAEFTAFLVRALDIELKEDQYPDKEFNDVNSNDWFHKYVLPAYNQGIINGFPSGDFKPNDVISRQDMAVMMANTADSEGLVSERLPLDFTDNDQIDDYAKEAVERLTYLRIINGKKLSDDSVKFAPDDKTSRGETAAVITRLLDQLNPSENLNFSVVSLDANADHDTKGEFKTYDEAVSRTTGNDVVLEGNNVVWINEGIAISNKFTILYKSESLATDSTYVTSGVEMELLEIDEDWVKIKLADTTGFVDPDKVNLTPTHMIEDRSHYEVEDGDLVHKINNSISGISTGYTYGAAPDFMKEGEEYYSWNGNTFYNEDDEEVGEAYQYFNRMPLYSKTDYTAEQLDQYVEFVESDSPLIGTGESFKKAEEEHGTNALYLLAHAIHESNWGQSKIAKDKNNLFGIGAVDSNPYENAEEFDDLESGILGAAEDFIGPGYFASNGPHHFGAHLGNKSSGMNVKYASDAYWGQKIAGHMYRADQYLSKKYDSKEENARNDLAKTVTTNVNVRPEANTNKAPLYQLPKETVTVEILDTIEANGTWYEVIPKNILDDDYKESFIYSHGYSPYGTSLEKLPTAK</sequence>
<dbReference type="Pfam" id="PF01832">
    <property type="entry name" value="Glucosaminidase"/>
    <property type="match status" value="1"/>
</dbReference>
<evidence type="ECO:0000259" key="3">
    <source>
        <dbReference type="PROSITE" id="PS51272"/>
    </source>
</evidence>
<keyword evidence="1 2" id="KW-0732">Signal</keyword>
<dbReference type="SMART" id="SM00047">
    <property type="entry name" value="LYZ2"/>
    <property type="match status" value="1"/>
</dbReference>
<feature type="domain" description="SLH" evidence="3">
    <location>
        <begin position="84"/>
        <end position="146"/>
    </location>
</feature>
<comment type="caution">
    <text evidence="4">The sequence shown here is derived from an EMBL/GenBank/DDBJ whole genome shotgun (WGS) entry which is preliminary data.</text>
</comment>
<dbReference type="RefSeq" id="WP_204708908.1">
    <property type="nucleotide sequence ID" value="NZ_JBHSZV010000035.1"/>
</dbReference>
<dbReference type="PROSITE" id="PS51272">
    <property type="entry name" value="SLH"/>
    <property type="match status" value="3"/>
</dbReference>
<dbReference type="Gene3D" id="2.30.30.40">
    <property type="entry name" value="SH3 Domains"/>
    <property type="match status" value="1"/>
</dbReference>
<dbReference type="InterPro" id="IPR051465">
    <property type="entry name" value="Cell_Envelope_Struct_Comp"/>
</dbReference>
<organism evidence="4 5">
    <name type="scientific">Halobacillus seohaensis</name>
    <dbReference type="NCBI Taxonomy" id="447421"/>
    <lineage>
        <taxon>Bacteria</taxon>
        <taxon>Bacillati</taxon>
        <taxon>Bacillota</taxon>
        <taxon>Bacilli</taxon>
        <taxon>Bacillales</taxon>
        <taxon>Bacillaceae</taxon>
        <taxon>Halobacillus</taxon>
    </lineage>
</organism>
<dbReference type="InterPro" id="IPR001119">
    <property type="entry name" value="SLH_dom"/>
</dbReference>
<evidence type="ECO:0000256" key="2">
    <source>
        <dbReference type="SAM" id="SignalP"/>
    </source>
</evidence>